<dbReference type="GO" id="GO:0016301">
    <property type="term" value="F:kinase activity"/>
    <property type="evidence" value="ECO:0007669"/>
    <property type="project" value="UniProtKB-KW"/>
</dbReference>
<keyword evidence="4" id="KW-0418">Kinase</keyword>
<feature type="domain" description="Signal transduction histidine kinase internal region" evidence="3">
    <location>
        <begin position="153"/>
        <end position="232"/>
    </location>
</feature>
<evidence type="ECO:0000313" key="5">
    <source>
        <dbReference type="Proteomes" id="UP001379945"/>
    </source>
</evidence>
<feature type="transmembrane region" description="Helical" evidence="1">
    <location>
        <begin position="41"/>
        <end position="62"/>
    </location>
</feature>
<evidence type="ECO:0000313" key="4">
    <source>
        <dbReference type="EMBL" id="MEK8048104.1"/>
    </source>
</evidence>
<dbReference type="Pfam" id="PF02518">
    <property type="entry name" value="HATPase_c"/>
    <property type="match status" value="1"/>
</dbReference>
<feature type="transmembrane region" description="Helical" evidence="1">
    <location>
        <begin position="82"/>
        <end position="100"/>
    </location>
</feature>
<protein>
    <submittedName>
        <fullName evidence="4">Histidine kinase</fullName>
    </submittedName>
</protein>
<name>A0ABU9C889_9BURK</name>
<dbReference type="Gene3D" id="3.30.565.10">
    <property type="entry name" value="Histidine kinase-like ATPase, C-terminal domain"/>
    <property type="match status" value="1"/>
</dbReference>
<dbReference type="Pfam" id="PF06580">
    <property type="entry name" value="His_kinase"/>
    <property type="match status" value="1"/>
</dbReference>
<keyword evidence="1" id="KW-1133">Transmembrane helix</keyword>
<evidence type="ECO:0000259" key="3">
    <source>
        <dbReference type="Pfam" id="PF06580"/>
    </source>
</evidence>
<accession>A0ABU9C889</accession>
<feature type="domain" description="Histidine kinase/HSP90-like ATPase" evidence="2">
    <location>
        <begin position="251"/>
        <end position="345"/>
    </location>
</feature>
<feature type="transmembrane region" description="Helical" evidence="1">
    <location>
        <begin position="120"/>
        <end position="139"/>
    </location>
</feature>
<dbReference type="EMBL" id="JBBUTI010000013">
    <property type="protein sequence ID" value="MEK8048104.1"/>
    <property type="molecule type" value="Genomic_DNA"/>
</dbReference>
<evidence type="ECO:0000259" key="2">
    <source>
        <dbReference type="Pfam" id="PF02518"/>
    </source>
</evidence>
<evidence type="ECO:0000256" key="1">
    <source>
        <dbReference type="SAM" id="Phobius"/>
    </source>
</evidence>
<dbReference type="InterPro" id="IPR003594">
    <property type="entry name" value="HATPase_dom"/>
</dbReference>
<keyword evidence="1" id="KW-0812">Transmembrane</keyword>
<dbReference type="PANTHER" id="PTHR34220:SF9">
    <property type="entry name" value="SIGNAL TRANSDUCTION HISTIDINE KINASE INTERNAL REGION DOMAIN-CONTAINING PROTEIN"/>
    <property type="match status" value="1"/>
</dbReference>
<dbReference type="PANTHER" id="PTHR34220">
    <property type="entry name" value="SENSOR HISTIDINE KINASE YPDA"/>
    <property type="match status" value="1"/>
</dbReference>
<dbReference type="InterPro" id="IPR036890">
    <property type="entry name" value="HATPase_C_sf"/>
</dbReference>
<keyword evidence="1" id="KW-0472">Membrane</keyword>
<gene>
    <name evidence="4" type="ORF">AACH00_17255</name>
</gene>
<organism evidence="4 5">
    <name type="scientific">Ideonella margarita</name>
    <dbReference type="NCBI Taxonomy" id="2984191"/>
    <lineage>
        <taxon>Bacteria</taxon>
        <taxon>Pseudomonadati</taxon>
        <taxon>Pseudomonadota</taxon>
        <taxon>Betaproteobacteria</taxon>
        <taxon>Burkholderiales</taxon>
        <taxon>Sphaerotilaceae</taxon>
        <taxon>Ideonella</taxon>
    </lineage>
</organism>
<dbReference type="RefSeq" id="WP_341400417.1">
    <property type="nucleotide sequence ID" value="NZ_JBBUTI010000013.1"/>
</dbReference>
<dbReference type="Proteomes" id="UP001379945">
    <property type="component" value="Unassembled WGS sequence"/>
</dbReference>
<dbReference type="InterPro" id="IPR050640">
    <property type="entry name" value="Bact_2-comp_sensor_kinase"/>
</dbReference>
<dbReference type="SUPFAM" id="SSF55874">
    <property type="entry name" value="ATPase domain of HSP90 chaperone/DNA topoisomerase II/histidine kinase"/>
    <property type="match status" value="1"/>
</dbReference>
<keyword evidence="4" id="KW-0808">Transferase</keyword>
<comment type="caution">
    <text evidence="4">The sequence shown here is derived from an EMBL/GenBank/DDBJ whole genome shotgun (WGS) entry which is preliminary data.</text>
</comment>
<reference evidence="4 5" key="1">
    <citation type="submission" date="2024-04" db="EMBL/GenBank/DDBJ databases">
        <title>Novel species of the genus Ideonella isolated from streams.</title>
        <authorList>
            <person name="Lu H."/>
        </authorList>
    </citation>
    <scope>NUCLEOTIDE SEQUENCE [LARGE SCALE GENOMIC DNA]</scope>
    <source>
        <strain evidence="4 5">LYT19W</strain>
    </source>
</reference>
<dbReference type="InterPro" id="IPR010559">
    <property type="entry name" value="Sig_transdc_His_kin_internal"/>
</dbReference>
<proteinExistence type="predicted"/>
<sequence length="353" mass="38104">MLWLWTLVFSLACAAGFTILGFAMFAGGEGAWRNLDGWLEWYVINLRISLAIGITIHLLHVLSRAVIGLPRLRRMGRRARGFYFSGIPLVGVAVGMPLGLSWADAGWLWVLRDGDANTVAASLLLSTMIGLLFWGGFTLKARQLRAEQQAAEAALKLLQGQIEPHFLFNSLANVVGLIEVEPARARALLESFIAYLRASLGGLRQDNRTMADELTLVRAFVDVLSHRMEDRLTVDINVPATLLPLPLPALLIQPLVENAIRHGLEPKVEGGHLQVHARAEGSTLIIEVIDDGLGLTRNAGTAGSGTALANIRERLWQQFGTDASLTLAPGEAGRGVCARLTLPLPALPAAPSA</sequence>
<keyword evidence="5" id="KW-1185">Reference proteome</keyword>